<evidence type="ECO:0000256" key="5">
    <source>
        <dbReference type="ARBA" id="ARBA00023159"/>
    </source>
</evidence>
<dbReference type="Pfam" id="PF13185">
    <property type="entry name" value="GAF_2"/>
    <property type="match status" value="1"/>
</dbReference>
<name>A0A933IBW2_UNCT6</name>
<dbReference type="Gene3D" id="3.40.50.300">
    <property type="entry name" value="P-loop containing nucleotide triphosphate hydrolases"/>
    <property type="match status" value="1"/>
</dbReference>
<dbReference type="FunFam" id="3.40.50.300:FF:000006">
    <property type="entry name" value="DNA-binding transcriptional regulator NtrC"/>
    <property type="match status" value="1"/>
</dbReference>
<dbReference type="Gene3D" id="3.30.450.40">
    <property type="match status" value="1"/>
</dbReference>
<evidence type="ECO:0000256" key="2">
    <source>
        <dbReference type="ARBA" id="ARBA00022840"/>
    </source>
</evidence>
<dbReference type="FunFam" id="1.10.8.60:FF:000014">
    <property type="entry name" value="DNA-binding transcriptional regulator NtrC"/>
    <property type="match status" value="1"/>
</dbReference>
<dbReference type="Pfam" id="PF02954">
    <property type="entry name" value="HTH_8"/>
    <property type="match status" value="1"/>
</dbReference>
<evidence type="ECO:0000259" key="7">
    <source>
        <dbReference type="PROSITE" id="PS50045"/>
    </source>
</evidence>
<dbReference type="SUPFAM" id="SSF55781">
    <property type="entry name" value="GAF domain-like"/>
    <property type="match status" value="1"/>
</dbReference>
<proteinExistence type="predicted"/>
<dbReference type="InterPro" id="IPR009057">
    <property type="entry name" value="Homeodomain-like_sf"/>
</dbReference>
<dbReference type="PROSITE" id="PS00676">
    <property type="entry name" value="SIGMA54_INTERACT_2"/>
    <property type="match status" value="1"/>
</dbReference>
<dbReference type="PANTHER" id="PTHR32071">
    <property type="entry name" value="TRANSCRIPTIONAL REGULATORY PROTEIN"/>
    <property type="match status" value="1"/>
</dbReference>
<dbReference type="EMBL" id="JACQXR010000139">
    <property type="protein sequence ID" value="MBI4727590.1"/>
    <property type="molecule type" value="Genomic_DNA"/>
</dbReference>
<dbReference type="PROSITE" id="PS50045">
    <property type="entry name" value="SIGMA54_INTERACT_4"/>
    <property type="match status" value="1"/>
</dbReference>
<keyword evidence="3" id="KW-0805">Transcription regulation</keyword>
<gene>
    <name evidence="8" type="ORF">HY768_10315</name>
</gene>
<dbReference type="SUPFAM" id="SSF52540">
    <property type="entry name" value="P-loop containing nucleoside triphosphate hydrolases"/>
    <property type="match status" value="1"/>
</dbReference>
<evidence type="ECO:0000256" key="3">
    <source>
        <dbReference type="ARBA" id="ARBA00023015"/>
    </source>
</evidence>
<sequence length="511" mass="57684">MNDQKSRQELEFLLSFSKSLSSTLDQSQLLDIIIESAKTLTVAEASSLLLLDQATQNLHFAHATGEVSEELKKLSVPMGQGIAGWVAREQKPQIVNQTEQDERWYKGIDEKTKFTTKSLLCVPLLSRGQTIGVIEVLNKKDGRQFDQQDQELLLKFAGLAAQVLENVDKYSRLKDENLQLRDEVASRYTITGKSQAVEEMLGLARKVASGNTTVLLQGENGTGKELLARFIHYQSPRAEKAFVAINSAAIPVELLESELFGHEKGAFTGAGCRRKGRFEMAAGGTIFLDEVGDLPQTIQAKILRVLQEREFERLGSSETIKVDIRIIAATNKDLLQLVKSGLFREDLYYRLNVFQIFLPPLRQRAEDMPVLARHFLEHFGRETKKQVRGFTEEAAQALQNYSWPGNIRELQNAVERAVVLCSGQTITLQNLPRLVDDTSTRDDIPPTMTWVGAQEAFKREYMIKALETNAWNQKKTAKVLDIQPSYLSRLLRELNIERPRHREPGVSETSR</sequence>
<dbReference type="InterPro" id="IPR027417">
    <property type="entry name" value="P-loop_NTPase"/>
</dbReference>
<dbReference type="SUPFAM" id="SSF46689">
    <property type="entry name" value="Homeodomain-like"/>
    <property type="match status" value="1"/>
</dbReference>
<accession>A0A933IBW2</accession>
<evidence type="ECO:0000256" key="1">
    <source>
        <dbReference type="ARBA" id="ARBA00022741"/>
    </source>
</evidence>
<feature type="domain" description="Sigma-54 factor interaction" evidence="7">
    <location>
        <begin position="190"/>
        <end position="419"/>
    </location>
</feature>
<dbReference type="InterPro" id="IPR025944">
    <property type="entry name" value="Sigma_54_int_dom_CS"/>
</dbReference>
<comment type="caution">
    <text evidence="8">The sequence shown here is derived from an EMBL/GenBank/DDBJ whole genome shotgun (WGS) entry which is preliminary data.</text>
</comment>
<dbReference type="InterPro" id="IPR029016">
    <property type="entry name" value="GAF-like_dom_sf"/>
</dbReference>
<evidence type="ECO:0000313" key="9">
    <source>
        <dbReference type="Proteomes" id="UP000736328"/>
    </source>
</evidence>
<keyword evidence="5" id="KW-0010">Activator</keyword>
<dbReference type="GO" id="GO:0043565">
    <property type="term" value="F:sequence-specific DNA binding"/>
    <property type="evidence" value="ECO:0007669"/>
    <property type="project" value="InterPro"/>
</dbReference>
<keyword evidence="4" id="KW-0238">DNA-binding</keyword>
<keyword evidence="2" id="KW-0067">ATP-binding</keyword>
<keyword evidence="6" id="KW-0804">Transcription</keyword>
<dbReference type="Gene3D" id="1.10.8.60">
    <property type="match status" value="1"/>
</dbReference>
<evidence type="ECO:0000256" key="6">
    <source>
        <dbReference type="ARBA" id="ARBA00023163"/>
    </source>
</evidence>
<dbReference type="InterPro" id="IPR002197">
    <property type="entry name" value="HTH_Fis"/>
</dbReference>
<evidence type="ECO:0000313" key="8">
    <source>
        <dbReference type="EMBL" id="MBI4727590.1"/>
    </source>
</evidence>
<dbReference type="InterPro" id="IPR002078">
    <property type="entry name" value="Sigma_54_int"/>
</dbReference>
<evidence type="ECO:0000256" key="4">
    <source>
        <dbReference type="ARBA" id="ARBA00023125"/>
    </source>
</evidence>
<dbReference type="PROSITE" id="PS00688">
    <property type="entry name" value="SIGMA54_INTERACT_3"/>
    <property type="match status" value="1"/>
</dbReference>
<dbReference type="SMART" id="SM00382">
    <property type="entry name" value="AAA"/>
    <property type="match status" value="1"/>
</dbReference>
<protein>
    <submittedName>
        <fullName evidence="8">Sigma 54-interacting transcriptional regulator</fullName>
    </submittedName>
</protein>
<dbReference type="Pfam" id="PF25601">
    <property type="entry name" value="AAA_lid_14"/>
    <property type="match status" value="1"/>
</dbReference>
<dbReference type="Gene3D" id="1.10.10.60">
    <property type="entry name" value="Homeodomain-like"/>
    <property type="match status" value="1"/>
</dbReference>
<reference evidence="8" key="1">
    <citation type="submission" date="2020-07" db="EMBL/GenBank/DDBJ databases">
        <title>Huge and variable diversity of episymbiotic CPR bacteria and DPANN archaea in groundwater ecosystems.</title>
        <authorList>
            <person name="He C.Y."/>
            <person name="Keren R."/>
            <person name="Whittaker M."/>
            <person name="Farag I.F."/>
            <person name="Doudna J."/>
            <person name="Cate J.H.D."/>
            <person name="Banfield J.F."/>
        </authorList>
    </citation>
    <scope>NUCLEOTIDE SEQUENCE</scope>
    <source>
        <strain evidence="8">NC_groundwater_1520_Pr4_B-0.1um_53_5</strain>
    </source>
</reference>
<dbReference type="GO" id="GO:0005524">
    <property type="term" value="F:ATP binding"/>
    <property type="evidence" value="ECO:0007669"/>
    <property type="project" value="UniProtKB-KW"/>
</dbReference>
<dbReference type="SMART" id="SM00065">
    <property type="entry name" value="GAF"/>
    <property type="match status" value="1"/>
</dbReference>
<dbReference type="CDD" id="cd00009">
    <property type="entry name" value="AAA"/>
    <property type="match status" value="1"/>
</dbReference>
<dbReference type="Pfam" id="PF00158">
    <property type="entry name" value="Sigma54_activat"/>
    <property type="match status" value="1"/>
</dbReference>
<dbReference type="AlphaFoldDB" id="A0A933IBW2"/>
<dbReference type="InterPro" id="IPR003018">
    <property type="entry name" value="GAF"/>
</dbReference>
<keyword evidence="1" id="KW-0547">Nucleotide-binding</keyword>
<organism evidence="8 9">
    <name type="scientific">candidate division TA06 bacterium</name>
    <dbReference type="NCBI Taxonomy" id="2250710"/>
    <lineage>
        <taxon>Bacteria</taxon>
        <taxon>Bacteria division TA06</taxon>
    </lineage>
</organism>
<dbReference type="InterPro" id="IPR003593">
    <property type="entry name" value="AAA+_ATPase"/>
</dbReference>
<dbReference type="GO" id="GO:0006355">
    <property type="term" value="P:regulation of DNA-templated transcription"/>
    <property type="evidence" value="ECO:0007669"/>
    <property type="project" value="InterPro"/>
</dbReference>
<dbReference type="Proteomes" id="UP000736328">
    <property type="component" value="Unassembled WGS sequence"/>
</dbReference>
<dbReference type="InterPro" id="IPR025943">
    <property type="entry name" value="Sigma_54_int_dom_ATP-bd_2"/>
</dbReference>
<dbReference type="InterPro" id="IPR058031">
    <property type="entry name" value="AAA_lid_NorR"/>
</dbReference>